<name>A0A8H3LA84_9GLOM</name>
<dbReference type="Proteomes" id="UP000615446">
    <property type="component" value="Unassembled WGS sequence"/>
</dbReference>
<gene>
    <name evidence="1" type="ORF">RCL2_000919200</name>
</gene>
<dbReference type="AlphaFoldDB" id="A0A8H3LA84"/>
<reference evidence="1" key="1">
    <citation type="submission" date="2019-10" db="EMBL/GenBank/DDBJ databases">
        <title>Conservation and host-specific expression of non-tandemly repeated heterogenous ribosome RNA gene in arbuscular mycorrhizal fungi.</title>
        <authorList>
            <person name="Maeda T."/>
            <person name="Kobayashi Y."/>
            <person name="Nakagawa T."/>
            <person name="Ezawa T."/>
            <person name="Yamaguchi K."/>
            <person name="Bino T."/>
            <person name="Nishimoto Y."/>
            <person name="Shigenobu S."/>
            <person name="Kawaguchi M."/>
        </authorList>
    </citation>
    <scope>NUCLEOTIDE SEQUENCE</scope>
    <source>
        <strain evidence="1">HR1</strain>
    </source>
</reference>
<comment type="caution">
    <text evidence="1">The sequence shown here is derived from an EMBL/GenBank/DDBJ whole genome shotgun (WGS) entry which is preliminary data.</text>
</comment>
<protein>
    <submittedName>
        <fullName evidence="1">Uncharacterized protein</fullName>
    </submittedName>
</protein>
<proteinExistence type="predicted"/>
<evidence type="ECO:0000313" key="2">
    <source>
        <dbReference type="Proteomes" id="UP000615446"/>
    </source>
</evidence>
<dbReference type="EMBL" id="BLAL01000058">
    <property type="protein sequence ID" value="GES81960.1"/>
    <property type="molecule type" value="Genomic_DNA"/>
</dbReference>
<accession>A0A8H3LA84</accession>
<evidence type="ECO:0000313" key="1">
    <source>
        <dbReference type="EMBL" id="GES81960.1"/>
    </source>
</evidence>
<organism evidence="1 2">
    <name type="scientific">Rhizophagus clarus</name>
    <dbReference type="NCBI Taxonomy" id="94130"/>
    <lineage>
        <taxon>Eukaryota</taxon>
        <taxon>Fungi</taxon>
        <taxon>Fungi incertae sedis</taxon>
        <taxon>Mucoromycota</taxon>
        <taxon>Glomeromycotina</taxon>
        <taxon>Glomeromycetes</taxon>
        <taxon>Glomerales</taxon>
        <taxon>Glomeraceae</taxon>
        <taxon>Rhizophagus</taxon>
    </lineage>
</organism>
<sequence>MLRAAGCTEITPFSKDQSEYEFWSRNPNPLIDQNTLENLYRNGFLNTIPTNVFNSSNQFWKCFQKSLEENKKGHDGKIRILSIIANDFEYEELQKNLKVSSKTVAKAKYHCEVNGPGCADQKETLWQKYFELYPTGMKRTTFLARLKDGPYVYREDLGGLCGICSEYGYRVFDDLRTLIIERISEKERQNQLITELEAVCHHLKREYKKELQVDCLGHTYHVECLEHCLPYAFGECNKPHFSNCNQCNKVSEFFNQLAYILPGDFEQIVENRKKLQYYWSHQVRKTYLNTQFNANLLALDEESAVIIADYKMRILPKSAREVKSDFYEKSGWTLHTMLVYTKTDHHELEIKAFDHWSSDTVQDAFFTASCFEVVFNSFEKKPKWVRILSDNGAHYHCAELMAIITNWKSWLENNISEGQDIEEAIKGVKGTVVANINPDQKQKGKKPVMAGISNWFEFQWPVDGGFSGFGDEQYRPNPLITTHTNINSKWIIPIPSINQNNSQNEIARIKRLKKNNVKEELDKRSLHYDKKENRPELIAILNENIAYETINKIAENQEYGKKGGGKHIPERVLELLKGFFHAGDVHKSERYSAKEMLEALQKKVEIGELEESDVPKLKAIKNWISQYSRQHKQAMAKKIQSLDK</sequence>
<dbReference type="OrthoDB" id="2440769at2759"/>